<name>A0AAD4D975_9FUNG</name>
<comment type="caution">
    <text evidence="2">The sequence shown here is derived from an EMBL/GenBank/DDBJ whole genome shotgun (WGS) entry which is preliminary data.</text>
</comment>
<dbReference type="PROSITE" id="PS51257">
    <property type="entry name" value="PROKAR_LIPOPROTEIN"/>
    <property type="match status" value="1"/>
</dbReference>
<dbReference type="AlphaFoldDB" id="A0AAD4D975"/>
<organism evidence="2 3">
    <name type="scientific">Linnemannia exigua</name>
    <dbReference type="NCBI Taxonomy" id="604196"/>
    <lineage>
        <taxon>Eukaryota</taxon>
        <taxon>Fungi</taxon>
        <taxon>Fungi incertae sedis</taxon>
        <taxon>Mucoromycota</taxon>
        <taxon>Mortierellomycotina</taxon>
        <taxon>Mortierellomycetes</taxon>
        <taxon>Mortierellales</taxon>
        <taxon>Mortierellaceae</taxon>
        <taxon>Linnemannia</taxon>
    </lineage>
</organism>
<protein>
    <submittedName>
        <fullName evidence="2">Uncharacterized protein</fullName>
    </submittedName>
</protein>
<feature type="signal peptide" evidence="1">
    <location>
        <begin position="1"/>
        <end position="27"/>
    </location>
</feature>
<accession>A0AAD4D975</accession>
<evidence type="ECO:0000313" key="2">
    <source>
        <dbReference type="EMBL" id="KAG0272148.1"/>
    </source>
</evidence>
<keyword evidence="1" id="KW-0732">Signal</keyword>
<dbReference type="EMBL" id="JAAAIL010000985">
    <property type="protein sequence ID" value="KAG0272148.1"/>
    <property type="molecule type" value="Genomic_DNA"/>
</dbReference>
<gene>
    <name evidence="2" type="ORF">BGZ95_012111</name>
</gene>
<evidence type="ECO:0000313" key="3">
    <source>
        <dbReference type="Proteomes" id="UP001194580"/>
    </source>
</evidence>
<sequence>MKPTFSALALASLACLQFLAGTTNAQAATTTTTTTAAATAPGATGTPAPIVPPTPPTFVNTPGLQVPSIYDGMSVMQGSFLTISTKLQDGRAMGSIVLTVAKKDGSGNTTIATVNHDSPVSSSLLWDASAAKFPAGPYVLNLVVTPNTTTGATNPPTVPAPPPTAVAGPSVFYWRATVNVVVPRAPSPISGAVTGRGNIGSTVGYVVAAGVALLGSFLVL</sequence>
<dbReference type="Proteomes" id="UP001194580">
    <property type="component" value="Unassembled WGS sequence"/>
</dbReference>
<reference evidence="2" key="1">
    <citation type="journal article" date="2020" name="Fungal Divers.">
        <title>Resolving the Mortierellaceae phylogeny through synthesis of multi-gene phylogenetics and phylogenomics.</title>
        <authorList>
            <person name="Vandepol N."/>
            <person name="Liber J."/>
            <person name="Desiro A."/>
            <person name="Na H."/>
            <person name="Kennedy M."/>
            <person name="Barry K."/>
            <person name="Grigoriev I.V."/>
            <person name="Miller A.N."/>
            <person name="O'Donnell K."/>
            <person name="Stajich J.E."/>
            <person name="Bonito G."/>
        </authorList>
    </citation>
    <scope>NUCLEOTIDE SEQUENCE</scope>
    <source>
        <strain evidence="2">NRRL 28262</strain>
    </source>
</reference>
<keyword evidence="3" id="KW-1185">Reference proteome</keyword>
<evidence type="ECO:0000256" key="1">
    <source>
        <dbReference type="SAM" id="SignalP"/>
    </source>
</evidence>
<feature type="chain" id="PRO_5042030616" evidence="1">
    <location>
        <begin position="28"/>
        <end position="220"/>
    </location>
</feature>
<proteinExistence type="predicted"/>